<evidence type="ECO:0000256" key="3">
    <source>
        <dbReference type="ARBA" id="ARBA00022630"/>
    </source>
</evidence>
<keyword evidence="8" id="KW-1185">Reference proteome</keyword>
<dbReference type="PROSITE" id="PS51387">
    <property type="entry name" value="FAD_PCMH"/>
    <property type="match status" value="1"/>
</dbReference>
<dbReference type="OrthoDB" id="415825at2759"/>
<evidence type="ECO:0000256" key="1">
    <source>
        <dbReference type="ARBA" id="ARBA00001974"/>
    </source>
</evidence>
<dbReference type="EMBL" id="KZ819296">
    <property type="protein sequence ID" value="PWN97117.1"/>
    <property type="molecule type" value="Genomic_DNA"/>
</dbReference>
<dbReference type="Gene3D" id="3.40.462.20">
    <property type="match status" value="1"/>
</dbReference>
<dbReference type="Pfam" id="PF08031">
    <property type="entry name" value="BBE"/>
    <property type="match status" value="1"/>
</dbReference>
<name>A0A316Z5Q8_9BASI</name>
<dbReference type="InterPro" id="IPR016166">
    <property type="entry name" value="FAD-bd_PCMH"/>
</dbReference>
<dbReference type="GO" id="GO:0071949">
    <property type="term" value="F:FAD binding"/>
    <property type="evidence" value="ECO:0007669"/>
    <property type="project" value="InterPro"/>
</dbReference>
<dbReference type="PROSITE" id="PS00862">
    <property type="entry name" value="OX2_COVAL_FAD"/>
    <property type="match status" value="1"/>
</dbReference>
<dbReference type="InterPro" id="IPR012951">
    <property type="entry name" value="BBE"/>
</dbReference>
<feature type="domain" description="FAD-binding PCMH-type" evidence="6">
    <location>
        <begin position="41"/>
        <end position="212"/>
    </location>
</feature>
<dbReference type="Proteomes" id="UP000245946">
    <property type="component" value="Unassembled WGS sequence"/>
</dbReference>
<dbReference type="InterPro" id="IPR016169">
    <property type="entry name" value="FAD-bd_PCMH_sub2"/>
</dbReference>
<dbReference type="Pfam" id="PF01565">
    <property type="entry name" value="FAD_binding_4"/>
    <property type="match status" value="1"/>
</dbReference>
<accession>A0A316Z5Q8</accession>
<dbReference type="Gene3D" id="3.30.465.10">
    <property type="match status" value="1"/>
</dbReference>
<proteinExistence type="inferred from homology"/>
<evidence type="ECO:0000256" key="4">
    <source>
        <dbReference type="ARBA" id="ARBA00022827"/>
    </source>
</evidence>
<keyword evidence="5" id="KW-0560">Oxidoreductase</keyword>
<dbReference type="SUPFAM" id="SSF56176">
    <property type="entry name" value="FAD-binding/transporter-associated domain-like"/>
    <property type="match status" value="1"/>
</dbReference>
<dbReference type="PANTHER" id="PTHR42973">
    <property type="entry name" value="BINDING OXIDOREDUCTASE, PUTATIVE (AFU_ORTHOLOGUE AFUA_1G17690)-RELATED"/>
    <property type="match status" value="1"/>
</dbReference>
<dbReference type="GeneID" id="37267807"/>
<gene>
    <name evidence="7" type="ORF">FA09DRAFT_298902</name>
</gene>
<dbReference type="InterPro" id="IPR006093">
    <property type="entry name" value="Oxy_OxRdtase_FAD_BS"/>
</dbReference>
<dbReference type="RefSeq" id="XP_025597396.1">
    <property type="nucleotide sequence ID" value="XM_025740261.1"/>
</dbReference>
<organism evidence="7 8">
    <name type="scientific">Tilletiopsis washingtonensis</name>
    <dbReference type="NCBI Taxonomy" id="58919"/>
    <lineage>
        <taxon>Eukaryota</taxon>
        <taxon>Fungi</taxon>
        <taxon>Dikarya</taxon>
        <taxon>Basidiomycota</taxon>
        <taxon>Ustilaginomycotina</taxon>
        <taxon>Exobasidiomycetes</taxon>
        <taxon>Entylomatales</taxon>
        <taxon>Entylomatales incertae sedis</taxon>
        <taxon>Tilletiopsis</taxon>
    </lineage>
</organism>
<evidence type="ECO:0000259" key="6">
    <source>
        <dbReference type="PROSITE" id="PS51387"/>
    </source>
</evidence>
<protein>
    <submittedName>
        <fullName evidence="7">FAD-binding domain-containing protein</fullName>
    </submittedName>
</protein>
<keyword evidence="4" id="KW-0274">FAD</keyword>
<comment type="cofactor">
    <cofactor evidence="1">
        <name>FAD</name>
        <dbReference type="ChEBI" id="CHEBI:57692"/>
    </cofactor>
</comment>
<reference evidence="7 8" key="1">
    <citation type="journal article" date="2018" name="Mol. Biol. Evol.">
        <title>Broad Genomic Sampling Reveals a Smut Pathogenic Ancestry of the Fungal Clade Ustilaginomycotina.</title>
        <authorList>
            <person name="Kijpornyongpan T."/>
            <person name="Mondo S.J."/>
            <person name="Barry K."/>
            <person name="Sandor L."/>
            <person name="Lee J."/>
            <person name="Lipzen A."/>
            <person name="Pangilinan J."/>
            <person name="LaButti K."/>
            <person name="Hainaut M."/>
            <person name="Henrissat B."/>
            <person name="Grigoriev I.V."/>
            <person name="Spatafora J.W."/>
            <person name="Aime M.C."/>
        </authorList>
    </citation>
    <scope>NUCLEOTIDE SEQUENCE [LARGE SCALE GENOMIC DNA]</scope>
    <source>
        <strain evidence="7 8">MCA 4186</strain>
    </source>
</reference>
<evidence type="ECO:0000313" key="8">
    <source>
        <dbReference type="Proteomes" id="UP000245946"/>
    </source>
</evidence>
<sequence>MERQAAALSQCLDQKALVFMTAARNSSEAYWDAAQSDNMRFHFHPAAIVYAQSAGDVQAAVACGAQYGVAVAARSGGHSFVGHGSGGQDGSLVVDVGQLADVRLEGDVAHVEPGARLGDVVKALWAQGRRAMPHGTCPPVGVGGHALCGGFGPTSRRWGMTADNIVAADVVLANSTLVRASATENAELWWALRGAGAYFGIVTRFEFSTYDASPPGVFIEYRWSPSLRSPADLTRLVEAVQDFALDARLPPELGFHLQFQAPTPNDPRGGVVSVHLRGIYGGALGAYTPQWERLLAALRSRNAPPPDVRTEREMSFLALMEEWDDFGQAGNKLDTQAERLAHNNFVSRTSLSLGQQALSRNALNPVFETIWRRASQHREQLGQGWMWNVYMEMFGGGAGNARHAAPDMVAQSALPHRDGTWLVQSTVGTAGTQHLGGAARETLDELDAVFQQALRSDGIGRAGFACYAEATLPADQWRSLYYGDNAPRLERLKRQLDAGNVFRNPQSMLVDGAQPAKAADIYIAHPLP</sequence>
<keyword evidence="3" id="KW-0285">Flavoprotein</keyword>
<dbReference type="InterPro" id="IPR036318">
    <property type="entry name" value="FAD-bd_PCMH-like_sf"/>
</dbReference>
<dbReference type="PANTHER" id="PTHR42973:SF39">
    <property type="entry name" value="FAD-BINDING PCMH-TYPE DOMAIN-CONTAINING PROTEIN"/>
    <property type="match status" value="1"/>
</dbReference>
<evidence type="ECO:0000256" key="2">
    <source>
        <dbReference type="ARBA" id="ARBA00005466"/>
    </source>
</evidence>
<dbReference type="GO" id="GO:0016491">
    <property type="term" value="F:oxidoreductase activity"/>
    <property type="evidence" value="ECO:0007669"/>
    <property type="project" value="UniProtKB-KW"/>
</dbReference>
<evidence type="ECO:0000256" key="5">
    <source>
        <dbReference type="ARBA" id="ARBA00023002"/>
    </source>
</evidence>
<comment type="similarity">
    <text evidence="2">Belongs to the oxygen-dependent FAD-linked oxidoreductase family.</text>
</comment>
<dbReference type="InterPro" id="IPR050416">
    <property type="entry name" value="FAD-linked_Oxidoreductase"/>
</dbReference>
<dbReference type="STRING" id="58919.A0A316Z5Q8"/>
<dbReference type="AlphaFoldDB" id="A0A316Z5Q8"/>
<dbReference type="InterPro" id="IPR006094">
    <property type="entry name" value="Oxid_FAD_bind_N"/>
</dbReference>
<evidence type="ECO:0000313" key="7">
    <source>
        <dbReference type="EMBL" id="PWN97117.1"/>
    </source>
</evidence>